<evidence type="ECO:0000256" key="1">
    <source>
        <dbReference type="SAM" id="Phobius"/>
    </source>
</evidence>
<protein>
    <submittedName>
        <fullName evidence="2">Uncharacterized protein</fullName>
    </submittedName>
</protein>
<name>A0A2P5FAZ5_TREOI</name>
<dbReference type="STRING" id="63057.A0A2P5FAZ5"/>
<feature type="non-terminal residue" evidence="2">
    <location>
        <position position="1"/>
    </location>
</feature>
<accession>A0A2P5FAZ5</accession>
<dbReference type="InParanoid" id="A0A2P5FAZ5"/>
<reference evidence="3" key="1">
    <citation type="submission" date="2016-06" db="EMBL/GenBank/DDBJ databases">
        <title>Parallel loss of symbiosis genes in relatives of nitrogen-fixing non-legume Parasponia.</title>
        <authorList>
            <person name="Van Velzen R."/>
            <person name="Holmer R."/>
            <person name="Bu F."/>
            <person name="Rutten L."/>
            <person name="Van Zeijl A."/>
            <person name="Liu W."/>
            <person name="Santuari L."/>
            <person name="Cao Q."/>
            <person name="Sharma T."/>
            <person name="Shen D."/>
            <person name="Roswanjaya Y."/>
            <person name="Wardhani T."/>
            <person name="Kalhor M.S."/>
            <person name="Jansen J."/>
            <person name="Van den Hoogen J."/>
            <person name="Gungor B."/>
            <person name="Hartog M."/>
            <person name="Hontelez J."/>
            <person name="Verver J."/>
            <person name="Yang W.-C."/>
            <person name="Schijlen E."/>
            <person name="Repin R."/>
            <person name="Schilthuizen M."/>
            <person name="Schranz E."/>
            <person name="Heidstra R."/>
            <person name="Miyata K."/>
            <person name="Fedorova E."/>
            <person name="Kohlen W."/>
            <person name="Bisseling T."/>
            <person name="Smit S."/>
            <person name="Geurts R."/>
        </authorList>
    </citation>
    <scope>NUCLEOTIDE SEQUENCE [LARGE SCALE GENOMIC DNA]</scope>
    <source>
        <strain evidence="3">cv. RG33-2</strain>
    </source>
</reference>
<keyword evidence="1" id="KW-0812">Transmembrane</keyword>
<keyword evidence="1" id="KW-0472">Membrane</keyword>
<organism evidence="2 3">
    <name type="scientific">Trema orientale</name>
    <name type="common">Charcoal tree</name>
    <name type="synonym">Celtis orientalis</name>
    <dbReference type="NCBI Taxonomy" id="63057"/>
    <lineage>
        <taxon>Eukaryota</taxon>
        <taxon>Viridiplantae</taxon>
        <taxon>Streptophyta</taxon>
        <taxon>Embryophyta</taxon>
        <taxon>Tracheophyta</taxon>
        <taxon>Spermatophyta</taxon>
        <taxon>Magnoliopsida</taxon>
        <taxon>eudicotyledons</taxon>
        <taxon>Gunneridae</taxon>
        <taxon>Pentapetalae</taxon>
        <taxon>rosids</taxon>
        <taxon>fabids</taxon>
        <taxon>Rosales</taxon>
        <taxon>Cannabaceae</taxon>
        <taxon>Trema</taxon>
    </lineage>
</organism>
<evidence type="ECO:0000313" key="2">
    <source>
        <dbReference type="EMBL" id="PON94961.1"/>
    </source>
</evidence>
<dbReference type="AlphaFoldDB" id="A0A2P5FAZ5"/>
<feature type="transmembrane region" description="Helical" evidence="1">
    <location>
        <begin position="71"/>
        <end position="88"/>
    </location>
</feature>
<dbReference type="OrthoDB" id="436852at2759"/>
<gene>
    <name evidence="2" type="ORF">TorRG33x02_091600</name>
</gene>
<evidence type="ECO:0000313" key="3">
    <source>
        <dbReference type="Proteomes" id="UP000237000"/>
    </source>
</evidence>
<dbReference type="EMBL" id="JXTC01000047">
    <property type="protein sequence ID" value="PON94961.1"/>
    <property type="molecule type" value="Genomic_DNA"/>
</dbReference>
<keyword evidence="1" id="KW-1133">Transmembrane helix</keyword>
<comment type="caution">
    <text evidence="2">The sequence shown here is derived from an EMBL/GenBank/DDBJ whole genome shotgun (WGS) entry which is preliminary data.</text>
</comment>
<feature type="transmembrane region" description="Helical" evidence="1">
    <location>
        <begin position="7"/>
        <end position="27"/>
    </location>
</feature>
<dbReference type="Proteomes" id="UP000237000">
    <property type="component" value="Unassembled WGS sequence"/>
</dbReference>
<sequence length="115" mass="13527">FGLRTESFIYTFMVFPLFLRFFPFLGWSNHFVSKRDYHFLIPMDDLWNKPLGESVLNAHQHMSPVSCTDSSTLMAMATCFVLIGLKVVQNIVREIMDLWDWICTILKARYKTDSH</sequence>
<proteinExistence type="predicted"/>
<keyword evidence="3" id="KW-1185">Reference proteome</keyword>